<dbReference type="Pfam" id="PF13638">
    <property type="entry name" value="PIN_4"/>
    <property type="match status" value="1"/>
</dbReference>
<evidence type="ECO:0000256" key="1">
    <source>
        <dbReference type="ARBA" id="ARBA00022741"/>
    </source>
</evidence>
<dbReference type="Proteomes" id="UP000010797">
    <property type="component" value="Chromosome"/>
</dbReference>
<feature type="domain" description="PIN" evidence="4">
    <location>
        <begin position="3"/>
        <end position="130"/>
    </location>
</feature>
<dbReference type="OrthoDB" id="9773137at2"/>
<evidence type="ECO:0000313" key="6">
    <source>
        <dbReference type="Proteomes" id="UP000010797"/>
    </source>
</evidence>
<evidence type="ECO:0000259" key="4">
    <source>
        <dbReference type="SMART" id="SM00670"/>
    </source>
</evidence>
<dbReference type="InterPro" id="IPR002716">
    <property type="entry name" value="PIN_dom"/>
</dbReference>
<evidence type="ECO:0000313" key="5">
    <source>
        <dbReference type="EMBL" id="AGA68168.1"/>
    </source>
</evidence>
<dbReference type="SMART" id="SM00670">
    <property type="entry name" value="PINc"/>
    <property type="match status" value="1"/>
</dbReference>
<dbReference type="FunFam" id="3.40.50.300:FF:000013">
    <property type="entry name" value="PhoH family ATPase"/>
    <property type="match status" value="1"/>
</dbReference>
<dbReference type="RefSeq" id="WP_015261170.1">
    <property type="nucleotide sequence ID" value="NC_019903.1"/>
</dbReference>
<organism evidence="5 6">
    <name type="scientific">Desulfitobacterium dichloroeliminans (strain LMG P-21439 / DCA1)</name>
    <dbReference type="NCBI Taxonomy" id="871963"/>
    <lineage>
        <taxon>Bacteria</taxon>
        <taxon>Bacillati</taxon>
        <taxon>Bacillota</taxon>
        <taxon>Clostridia</taxon>
        <taxon>Eubacteriales</taxon>
        <taxon>Desulfitobacteriaceae</taxon>
        <taxon>Desulfitobacterium</taxon>
    </lineage>
</organism>
<dbReference type="PANTHER" id="PTHR30473:SF2">
    <property type="entry name" value="PIN DOMAIN-CONTAINING PROTEIN"/>
    <property type="match status" value="1"/>
</dbReference>
<dbReference type="InterPro" id="IPR003714">
    <property type="entry name" value="PhoH"/>
</dbReference>
<dbReference type="CDD" id="cd09883">
    <property type="entry name" value="PIN_VapC_PhoHL-ATPase"/>
    <property type="match status" value="1"/>
</dbReference>
<dbReference type="AlphaFoldDB" id="L0F5E7"/>
<evidence type="ECO:0000256" key="3">
    <source>
        <dbReference type="ARBA" id="ARBA00046345"/>
    </source>
</evidence>
<dbReference type="HOGENOM" id="CLU_022283_2_1_9"/>
<dbReference type="Gene3D" id="3.40.50.1010">
    <property type="entry name" value="5'-nuclease"/>
    <property type="match status" value="1"/>
</dbReference>
<dbReference type="STRING" id="871963.Desdi_0639"/>
<protein>
    <submittedName>
        <fullName evidence="5">PhoH family protein</fullName>
    </submittedName>
</protein>
<dbReference type="InterPro" id="IPR029060">
    <property type="entry name" value="PIN-like_dom_sf"/>
</dbReference>
<dbReference type="Pfam" id="PF02562">
    <property type="entry name" value="PhoH"/>
    <property type="match status" value="1"/>
</dbReference>
<dbReference type="GO" id="GO:0005524">
    <property type="term" value="F:ATP binding"/>
    <property type="evidence" value="ECO:0007669"/>
    <property type="project" value="UniProtKB-KW"/>
</dbReference>
<dbReference type="PANTHER" id="PTHR30473">
    <property type="entry name" value="PROTEIN PHOH"/>
    <property type="match status" value="1"/>
</dbReference>
<dbReference type="eggNOG" id="COG1875">
    <property type="taxonomic scope" value="Bacteria"/>
</dbReference>
<accession>L0F5E7</accession>
<dbReference type="GO" id="GO:0005829">
    <property type="term" value="C:cytosol"/>
    <property type="evidence" value="ECO:0007669"/>
    <property type="project" value="TreeGrafter"/>
</dbReference>
<keyword evidence="1" id="KW-0547">Nucleotide-binding</keyword>
<proteinExistence type="inferred from homology"/>
<comment type="similarity">
    <text evidence="3">In the N-terminal section; belongs to the PINc/VapC protein family.</text>
</comment>
<dbReference type="SUPFAM" id="SSF88723">
    <property type="entry name" value="PIN domain-like"/>
    <property type="match status" value="1"/>
</dbReference>
<reference evidence="6" key="1">
    <citation type="submission" date="2012-02" db="EMBL/GenBank/DDBJ databases">
        <title>Complete sequence of Desulfitobacterium dichloroeliminans LMG P-21439.</title>
        <authorList>
            <person name="Lucas S."/>
            <person name="Han J."/>
            <person name="Lapidus A."/>
            <person name="Cheng J.-F."/>
            <person name="Goodwin L."/>
            <person name="Pitluck S."/>
            <person name="Peters L."/>
            <person name="Ovchinnikova G."/>
            <person name="Teshima H."/>
            <person name="Detter J.C."/>
            <person name="Han C."/>
            <person name="Tapia R."/>
            <person name="Land M."/>
            <person name="Hauser L."/>
            <person name="Kyrpides N."/>
            <person name="Ivanova N."/>
            <person name="Pagani I."/>
            <person name="Kruse T."/>
            <person name="de Vos W.M."/>
            <person name="Boon N."/>
            <person name="Smidt H."/>
            <person name="Woyke T."/>
        </authorList>
    </citation>
    <scope>NUCLEOTIDE SEQUENCE [LARGE SCALE GENOMIC DNA]</scope>
    <source>
        <strain evidence="6">LMG P-21439 / DCA1</strain>
    </source>
</reference>
<dbReference type="Gene3D" id="3.40.50.300">
    <property type="entry name" value="P-loop containing nucleotide triphosphate hydrolases"/>
    <property type="match status" value="1"/>
</dbReference>
<dbReference type="InterPro" id="IPR027417">
    <property type="entry name" value="P-loop_NTPase"/>
</dbReference>
<gene>
    <name evidence="5" type="ordered locus">Desdi_0639</name>
</gene>
<evidence type="ECO:0000256" key="2">
    <source>
        <dbReference type="ARBA" id="ARBA00022840"/>
    </source>
</evidence>
<dbReference type="SUPFAM" id="SSF52540">
    <property type="entry name" value="P-loop containing nucleoside triphosphate hydrolases"/>
    <property type="match status" value="1"/>
</dbReference>
<keyword evidence="6" id="KW-1185">Reference proteome</keyword>
<sequence>MQKVFVLDTCVLLHDPKAIFNFDDNEVIVPYAVLEELENKKRLLDEVGRSAREAIRLFDQLRQNGQLAEGVSLPDGGTFRIELNHYSENPLPLYSDIKLPDNRILAVALNLGREDERPVIVVTKDIAMRVKADALSVKTQDYYNDKISLTSLNDDVIKLELKDSEVNGLYQIGHISLIEPKLPNSCAKGLLSDGTVIPLIVSCDGTKLIKLHSRNKDHWGIVPKNIEQTWALGILSNPQIKLVNLMGPAGTGKTLITLASALEQTIHQDLYTRILCARPVIPFGKDIGFLPGEKEDKVRPYMQPIYDNLEFLLRPKQDKLRDKDSEALVESTVDLLKKRKQLEIEVLTYIRGRSIANQFIIIDEAQNLTAHEIKTIITRAGEGTKIVLCGDPDQIDHPYLDKESNGLAYVASRLKGQSFYGQVGLLKGERSELAARAAQLL</sequence>
<dbReference type="KEGG" id="ddl:Desdi_0639"/>
<name>L0F5E7_DESDL</name>
<dbReference type="InterPro" id="IPR051451">
    <property type="entry name" value="PhoH2-like"/>
</dbReference>
<keyword evidence="2" id="KW-0067">ATP-binding</keyword>
<dbReference type="EMBL" id="CP003344">
    <property type="protein sequence ID" value="AGA68168.1"/>
    <property type="molecule type" value="Genomic_DNA"/>
</dbReference>